<feature type="region of interest" description="Disordered" evidence="1">
    <location>
        <begin position="353"/>
        <end position="382"/>
    </location>
</feature>
<feature type="domain" description="DUF4340" evidence="2">
    <location>
        <begin position="79"/>
        <end position="283"/>
    </location>
</feature>
<dbReference type="Proteomes" id="UP000324233">
    <property type="component" value="Chromosome"/>
</dbReference>
<dbReference type="OrthoDB" id="241105at2"/>
<feature type="region of interest" description="Disordered" evidence="1">
    <location>
        <begin position="395"/>
        <end position="471"/>
    </location>
</feature>
<dbReference type="KEGG" id="agv:OJF2_49360"/>
<dbReference type="AlphaFoldDB" id="A0A5B9W815"/>
<evidence type="ECO:0000256" key="1">
    <source>
        <dbReference type="SAM" id="MobiDB-lite"/>
    </source>
</evidence>
<evidence type="ECO:0000259" key="2">
    <source>
        <dbReference type="Pfam" id="PF14238"/>
    </source>
</evidence>
<dbReference type="EMBL" id="CP042997">
    <property type="protein sequence ID" value="QEH36374.1"/>
    <property type="molecule type" value="Genomic_DNA"/>
</dbReference>
<organism evidence="3 4">
    <name type="scientific">Aquisphaera giovannonii</name>
    <dbReference type="NCBI Taxonomy" id="406548"/>
    <lineage>
        <taxon>Bacteria</taxon>
        <taxon>Pseudomonadati</taxon>
        <taxon>Planctomycetota</taxon>
        <taxon>Planctomycetia</taxon>
        <taxon>Isosphaerales</taxon>
        <taxon>Isosphaeraceae</taxon>
        <taxon>Aquisphaera</taxon>
    </lineage>
</organism>
<keyword evidence="4" id="KW-1185">Reference proteome</keyword>
<name>A0A5B9W815_9BACT</name>
<feature type="compositionally biased region" description="Basic and acidic residues" evidence="1">
    <location>
        <begin position="439"/>
        <end position="464"/>
    </location>
</feature>
<reference evidence="3 4" key="1">
    <citation type="submission" date="2019-08" db="EMBL/GenBank/DDBJ databases">
        <title>Deep-cultivation of Planctomycetes and their phenomic and genomic characterization uncovers novel biology.</title>
        <authorList>
            <person name="Wiegand S."/>
            <person name="Jogler M."/>
            <person name="Boedeker C."/>
            <person name="Pinto D."/>
            <person name="Vollmers J."/>
            <person name="Rivas-Marin E."/>
            <person name="Kohn T."/>
            <person name="Peeters S.H."/>
            <person name="Heuer A."/>
            <person name="Rast P."/>
            <person name="Oberbeckmann S."/>
            <person name="Bunk B."/>
            <person name="Jeske O."/>
            <person name="Meyerdierks A."/>
            <person name="Storesund J.E."/>
            <person name="Kallscheuer N."/>
            <person name="Luecker S."/>
            <person name="Lage O.M."/>
            <person name="Pohl T."/>
            <person name="Merkel B.J."/>
            <person name="Hornburger P."/>
            <person name="Mueller R.-W."/>
            <person name="Bruemmer F."/>
            <person name="Labrenz M."/>
            <person name="Spormann A.M."/>
            <person name="Op den Camp H."/>
            <person name="Overmann J."/>
            <person name="Amann R."/>
            <person name="Jetten M.S.M."/>
            <person name="Mascher T."/>
            <person name="Medema M.H."/>
            <person name="Devos D.P."/>
            <person name="Kaster A.-K."/>
            <person name="Ovreas L."/>
            <person name="Rohde M."/>
            <person name="Galperin M.Y."/>
            <person name="Jogler C."/>
        </authorList>
    </citation>
    <scope>NUCLEOTIDE SEQUENCE [LARGE SCALE GENOMIC DNA]</scope>
    <source>
        <strain evidence="3 4">OJF2</strain>
    </source>
</reference>
<evidence type="ECO:0000313" key="3">
    <source>
        <dbReference type="EMBL" id="QEH36374.1"/>
    </source>
</evidence>
<sequence>MTDLFKTLIFAAVALVLTGAAFVTTRDRTIRSDVFNDQGQPFYPDFKDPLECTDLEVVDYDAQLAEPIRFRVMLKNNRWVIPSHHDYPADARDRLSKTAAAVMDLIKDTIRSDRPEDYEAMNVIDPLDTKATTLKGRGKRITLRNSAEKVLADFIIGSEIKGSTSKGADSKDQTTQHYVRIPDTKRVYGVRLKAEPSARFADWIETNLLKLDASHVRKVVFDNHKVSLEQGIEQGPIVTIERKDSSSPWTMEGMPADKELDADKLRAMADALADLKIVGVRVKPAGVTRELKRSGDKNFEFPKNVLQGLAAKGFFPTRDGQMLSNQGDVKVYTDEGVVYTLRFGELAFGTGAELTSGESEDKADSAEGKAKEAPKKDQGAAENRYVMVTASYDPALIGKPKPEEDDPKPITPPGTIPAKPFATDPNDPAVVAKAKAKKERAEQAQKDYEKKLADGKKKADELTDRFGPWYYVTPGDSFRSIKVDPVALLQPKKAPGGEGSMPSGFPSGGGLPGGGLPPGLPPIQP</sequence>
<feature type="compositionally biased region" description="Basic and acidic residues" evidence="1">
    <location>
        <begin position="359"/>
        <end position="379"/>
    </location>
</feature>
<dbReference type="Pfam" id="PF14238">
    <property type="entry name" value="DUF4340"/>
    <property type="match status" value="1"/>
</dbReference>
<accession>A0A5B9W815</accession>
<dbReference type="InterPro" id="IPR025641">
    <property type="entry name" value="DUF4340"/>
</dbReference>
<dbReference type="RefSeq" id="WP_148596066.1">
    <property type="nucleotide sequence ID" value="NZ_CP042997.1"/>
</dbReference>
<protein>
    <recommendedName>
        <fullName evidence="2">DUF4340 domain-containing protein</fullName>
    </recommendedName>
</protein>
<evidence type="ECO:0000313" key="4">
    <source>
        <dbReference type="Proteomes" id="UP000324233"/>
    </source>
</evidence>
<gene>
    <name evidence="3" type="ORF">OJF2_49360</name>
</gene>
<proteinExistence type="predicted"/>
<feature type="compositionally biased region" description="Gly residues" evidence="1">
    <location>
        <begin position="506"/>
        <end position="517"/>
    </location>
</feature>
<feature type="region of interest" description="Disordered" evidence="1">
    <location>
        <begin position="490"/>
        <end position="525"/>
    </location>
</feature>